<dbReference type="SMART" id="SM00184">
    <property type="entry name" value="RING"/>
    <property type="match status" value="1"/>
</dbReference>
<name>A0A9D5D7M3_9LILI</name>
<dbReference type="OrthoDB" id="8062037at2759"/>
<dbReference type="CDD" id="cd16461">
    <property type="entry name" value="RING-H2_EL5-like"/>
    <property type="match status" value="1"/>
</dbReference>
<dbReference type="EMBL" id="JAGGNH010000001">
    <property type="protein sequence ID" value="KAJ0986249.1"/>
    <property type="molecule type" value="Genomic_DNA"/>
</dbReference>
<dbReference type="Gene3D" id="3.30.40.10">
    <property type="entry name" value="Zinc/RING finger domain, C3HC4 (zinc finger)"/>
    <property type="match status" value="1"/>
</dbReference>
<dbReference type="Pfam" id="PF13639">
    <property type="entry name" value="zf-RING_2"/>
    <property type="match status" value="1"/>
</dbReference>
<dbReference type="SUPFAM" id="SSF57850">
    <property type="entry name" value="RING/U-box"/>
    <property type="match status" value="1"/>
</dbReference>
<reference evidence="5" key="1">
    <citation type="submission" date="2021-03" db="EMBL/GenBank/DDBJ databases">
        <authorList>
            <person name="Li Z."/>
            <person name="Yang C."/>
        </authorList>
    </citation>
    <scope>NUCLEOTIDE SEQUENCE</scope>
    <source>
        <strain evidence="5">Dzin_1.0</strain>
        <tissue evidence="5">Leaf</tissue>
    </source>
</reference>
<keyword evidence="6" id="KW-1185">Reference proteome</keyword>
<dbReference type="GO" id="GO:0008270">
    <property type="term" value="F:zinc ion binding"/>
    <property type="evidence" value="ECO:0007669"/>
    <property type="project" value="UniProtKB-KW"/>
</dbReference>
<keyword evidence="3" id="KW-0472">Membrane</keyword>
<accession>A0A9D5D7M3</accession>
<evidence type="ECO:0000313" key="5">
    <source>
        <dbReference type="EMBL" id="KAJ0986249.1"/>
    </source>
</evidence>
<gene>
    <name evidence="5" type="ORF">J5N97_004605</name>
</gene>
<keyword evidence="1" id="KW-0479">Metal-binding</keyword>
<dbReference type="PANTHER" id="PTHR46592:SF6">
    <property type="entry name" value="RING-H2 FINGER PROTEIN ATL67"/>
    <property type="match status" value="1"/>
</dbReference>
<comment type="caution">
    <text evidence="5">The sequence shown here is derived from an EMBL/GenBank/DDBJ whole genome shotgun (WGS) entry which is preliminary data.</text>
</comment>
<reference evidence="5" key="2">
    <citation type="journal article" date="2022" name="Hortic Res">
        <title>The genome of Dioscorea zingiberensis sheds light on the biosynthesis, origin and evolution of the medicinally important diosgenin saponins.</title>
        <authorList>
            <person name="Li Y."/>
            <person name="Tan C."/>
            <person name="Li Z."/>
            <person name="Guo J."/>
            <person name="Li S."/>
            <person name="Chen X."/>
            <person name="Wang C."/>
            <person name="Dai X."/>
            <person name="Yang H."/>
            <person name="Song W."/>
            <person name="Hou L."/>
            <person name="Xu J."/>
            <person name="Tong Z."/>
            <person name="Xu A."/>
            <person name="Yuan X."/>
            <person name="Wang W."/>
            <person name="Yang Q."/>
            <person name="Chen L."/>
            <person name="Sun Z."/>
            <person name="Wang K."/>
            <person name="Pan B."/>
            <person name="Chen J."/>
            <person name="Bao Y."/>
            <person name="Liu F."/>
            <person name="Qi X."/>
            <person name="Gang D.R."/>
            <person name="Wen J."/>
            <person name="Li J."/>
        </authorList>
    </citation>
    <scope>NUCLEOTIDE SEQUENCE</scope>
    <source>
        <strain evidence="5">Dzin_1.0</strain>
    </source>
</reference>
<keyword evidence="3" id="KW-1133">Transmembrane helix</keyword>
<dbReference type="GO" id="GO:0016740">
    <property type="term" value="F:transferase activity"/>
    <property type="evidence" value="ECO:0007669"/>
    <property type="project" value="InterPro"/>
</dbReference>
<keyword evidence="1" id="KW-0863">Zinc-finger</keyword>
<dbReference type="InterPro" id="IPR001841">
    <property type="entry name" value="Znf_RING"/>
</dbReference>
<proteinExistence type="predicted"/>
<evidence type="ECO:0000256" key="3">
    <source>
        <dbReference type="SAM" id="Phobius"/>
    </source>
</evidence>
<dbReference type="PANTHER" id="PTHR46592">
    <property type="entry name" value="RING-H2 FINGER PROTEIN ATL67"/>
    <property type="match status" value="1"/>
</dbReference>
<organism evidence="5 6">
    <name type="scientific">Dioscorea zingiberensis</name>
    <dbReference type="NCBI Taxonomy" id="325984"/>
    <lineage>
        <taxon>Eukaryota</taxon>
        <taxon>Viridiplantae</taxon>
        <taxon>Streptophyta</taxon>
        <taxon>Embryophyta</taxon>
        <taxon>Tracheophyta</taxon>
        <taxon>Spermatophyta</taxon>
        <taxon>Magnoliopsida</taxon>
        <taxon>Liliopsida</taxon>
        <taxon>Dioscoreales</taxon>
        <taxon>Dioscoreaceae</taxon>
        <taxon>Dioscorea</taxon>
    </lineage>
</organism>
<evidence type="ECO:0000256" key="2">
    <source>
        <dbReference type="SAM" id="MobiDB-lite"/>
    </source>
</evidence>
<evidence type="ECO:0000313" key="6">
    <source>
        <dbReference type="Proteomes" id="UP001085076"/>
    </source>
</evidence>
<feature type="region of interest" description="Disordered" evidence="2">
    <location>
        <begin position="154"/>
        <end position="173"/>
    </location>
</feature>
<keyword evidence="3" id="KW-0812">Transmembrane</keyword>
<feature type="transmembrane region" description="Helical" evidence="3">
    <location>
        <begin position="16"/>
        <end position="41"/>
    </location>
</feature>
<keyword evidence="1" id="KW-0862">Zinc</keyword>
<dbReference type="InterPro" id="IPR013083">
    <property type="entry name" value="Znf_RING/FYVE/PHD"/>
</dbReference>
<dbReference type="Proteomes" id="UP001085076">
    <property type="component" value="Miscellaneous, Linkage group lg01"/>
</dbReference>
<dbReference type="GO" id="GO:0016567">
    <property type="term" value="P:protein ubiquitination"/>
    <property type="evidence" value="ECO:0007669"/>
    <property type="project" value="InterPro"/>
</dbReference>
<evidence type="ECO:0000259" key="4">
    <source>
        <dbReference type="PROSITE" id="PS50089"/>
    </source>
</evidence>
<dbReference type="AlphaFoldDB" id="A0A9D5D7M3"/>
<protein>
    <recommendedName>
        <fullName evidence="4">RING-type domain-containing protein</fullName>
    </recommendedName>
</protein>
<feature type="region of interest" description="Disordered" evidence="2">
    <location>
        <begin position="64"/>
        <end position="83"/>
    </location>
</feature>
<evidence type="ECO:0000256" key="1">
    <source>
        <dbReference type="PROSITE-ProRule" id="PRU00175"/>
    </source>
</evidence>
<sequence length="173" mass="18734">MSTPSFLFRNLGNLGLGYAIAIALCFLVLLSTLLLASYVCCRSRSPALPRRGPALPRIIFVAEDDDDDSGDRSPSPPRGLDPAVINSYPISSFSAEKGGEAACAICLGEYKEGEALRMMPDCRHYFHVPCLDAWLRLNASCPVCRSSPMPTPISTPLSELAPLSQFPSGRRRS</sequence>
<dbReference type="PROSITE" id="PS50089">
    <property type="entry name" value="ZF_RING_2"/>
    <property type="match status" value="1"/>
</dbReference>
<dbReference type="InterPro" id="IPR044289">
    <property type="entry name" value="ATL67-70"/>
</dbReference>
<feature type="domain" description="RING-type" evidence="4">
    <location>
        <begin position="103"/>
        <end position="145"/>
    </location>
</feature>